<reference evidence="1 2" key="1">
    <citation type="submission" date="2014-04" db="EMBL/GenBank/DDBJ databases">
        <authorList>
            <consortium name="DOE Joint Genome Institute"/>
            <person name="Kuo A."/>
            <person name="Kohler A."/>
            <person name="Nagy L.G."/>
            <person name="Floudas D."/>
            <person name="Copeland A."/>
            <person name="Barry K.W."/>
            <person name="Cichocki N."/>
            <person name="Veneault-Fourrey C."/>
            <person name="LaButti K."/>
            <person name="Lindquist E.A."/>
            <person name="Lipzen A."/>
            <person name="Lundell T."/>
            <person name="Morin E."/>
            <person name="Murat C."/>
            <person name="Sun H."/>
            <person name="Tunlid A."/>
            <person name="Henrissat B."/>
            <person name="Grigoriev I.V."/>
            <person name="Hibbett D.S."/>
            <person name="Martin F."/>
            <person name="Nordberg H.P."/>
            <person name="Cantor M.N."/>
            <person name="Hua S.X."/>
        </authorList>
    </citation>
    <scope>NUCLEOTIDE SEQUENCE [LARGE SCALE GENOMIC DNA]</scope>
    <source>
        <strain evidence="1 2">LaAM-08-1</strain>
    </source>
</reference>
<dbReference type="SUPFAM" id="SSF81383">
    <property type="entry name" value="F-box domain"/>
    <property type="match status" value="1"/>
</dbReference>
<proteinExistence type="predicted"/>
<reference evidence="2" key="2">
    <citation type="submission" date="2015-01" db="EMBL/GenBank/DDBJ databases">
        <title>Evolutionary Origins and Diversification of the Mycorrhizal Mutualists.</title>
        <authorList>
            <consortium name="DOE Joint Genome Institute"/>
            <consortium name="Mycorrhizal Genomics Consortium"/>
            <person name="Kohler A."/>
            <person name="Kuo A."/>
            <person name="Nagy L.G."/>
            <person name="Floudas D."/>
            <person name="Copeland A."/>
            <person name="Barry K.W."/>
            <person name="Cichocki N."/>
            <person name="Veneault-Fourrey C."/>
            <person name="LaButti K."/>
            <person name="Lindquist E.A."/>
            <person name="Lipzen A."/>
            <person name="Lundell T."/>
            <person name="Morin E."/>
            <person name="Murat C."/>
            <person name="Riley R."/>
            <person name="Ohm R."/>
            <person name="Sun H."/>
            <person name="Tunlid A."/>
            <person name="Henrissat B."/>
            <person name="Grigoriev I.V."/>
            <person name="Hibbett D.S."/>
            <person name="Martin F."/>
        </authorList>
    </citation>
    <scope>NUCLEOTIDE SEQUENCE [LARGE SCALE GENOMIC DNA]</scope>
    <source>
        <strain evidence="2">LaAM-08-1</strain>
    </source>
</reference>
<dbReference type="Proteomes" id="UP000054477">
    <property type="component" value="Unassembled WGS sequence"/>
</dbReference>
<dbReference type="EMBL" id="KN838557">
    <property type="protein sequence ID" value="KIK05829.1"/>
    <property type="molecule type" value="Genomic_DNA"/>
</dbReference>
<dbReference type="OrthoDB" id="2885124at2759"/>
<dbReference type="InterPro" id="IPR036047">
    <property type="entry name" value="F-box-like_dom_sf"/>
</dbReference>
<evidence type="ECO:0008006" key="3">
    <source>
        <dbReference type="Google" id="ProtNLM"/>
    </source>
</evidence>
<protein>
    <recommendedName>
        <fullName evidence="3">F-box domain-containing protein</fullName>
    </recommendedName>
</protein>
<keyword evidence="2" id="KW-1185">Reference proteome</keyword>
<evidence type="ECO:0000313" key="1">
    <source>
        <dbReference type="EMBL" id="KIK05829.1"/>
    </source>
</evidence>
<gene>
    <name evidence="1" type="ORF">K443DRAFT_3601</name>
</gene>
<organism evidence="1 2">
    <name type="scientific">Laccaria amethystina LaAM-08-1</name>
    <dbReference type="NCBI Taxonomy" id="1095629"/>
    <lineage>
        <taxon>Eukaryota</taxon>
        <taxon>Fungi</taxon>
        <taxon>Dikarya</taxon>
        <taxon>Basidiomycota</taxon>
        <taxon>Agaricomycotina</taxon>
        <taxon>Agaricomycetes</taxon>
        <taxon>Agaricomycetidae</taxon>
        <taxon>Agaricales</taxon>
        <taxon>Agaricineae</taxon>
        <taxon>Hydnangiaceae</taxon>
        <taxon>Laccaria</taxon>
    </lineage>
</organism>
<dbReference type="AlphaFoldDB" id="A0A0C9XW68"/>
<dbReference type="HOGENOM" id="CLU_2590123_0_0_1"/>
<evidence type="ECO:0000313" key="2">
    <source>
        <dbReference type="Proteomes" id="UP000054477"/>
    </source>
</evidence>
<accession>A0A0C9XW68</accession>
<sequence>MFLWVVLKLFQVRRVPQQPKGLLKLPLEVITEVLKLLDWQPVLHTCKHLSDATKAKSIWLDLFDASNARHSRSLAVTTTP</sequence>
<name>A0A0C9XW68_9AGAR</name>